<keyword evidence="2 7" id="KW-0132">Cell division</keyword>
<reference evidence="9" key="1">
    <citation type="journal article" date="2019" name="Int. J. Syst. Evol. Microbiol.">
        <title>The Global Catalogue of Microorganisms (GCM) 10K type strain sequencing project: providing services to taxonomists for standard genome sequencing and annotation.</title>
        <authorList>
            <consortium name="The Broad Institute Genomics Platform"/>
            <consortium name="The Broad Institute Genome Sequencing Center for Infectious Disease"/>
            <person name="Wu L."/>
            <person name="Ma J."/>
        </authorList>
    </citation>
    <scope>NUCLEOTIDE SEQUENCE [LARGE SCALE GENOMIC DNA]</scope>
    <source>
        <strain evidence="9">JCM 3272</strain>
    </source>
</reference>
<evidence type="ECO:0000256" key="5">
    <source>
        <dbReference type="ARBA" id="ARBA00023136"/>
    </source>
</evidence>
<evidence type="ECO:0000313" key="9">
    <source>
        <dbReference type="Proteomes" id="UP001501444"/>
    </source>
</evidence>
<keyword evidence="1 7" id="KW-1003">Cell membrane</keyword>
<feature type="transmembrane region" description="Helical" evidence="7">
    <location>
        <begin position="72"/>
        <end position="91"/>
    </location>
</feature>
<proteinExistence type="inferred from homology"/>
<keyword evidence="9" id="KW-1185">Reference proteome</keyword>
<organism evidence="8 9">
    <name type="scientific">Dactylosporangium salmoneum</name>
    <dbReference type="NCBI Taxonomy" id="53361"/>
    <lineage>
        <taxon>Bacteria</taxon>
        <taxon>Bacillati</taxon>
        <taxon>Actinomycetota</taxon>
        <taxon>Actinomycetes</taxon>
        <taxon>Micromonosporales</taxon>
        <taxon>Micromonosporaceae</taxon>
        <taxon>Dactylosporangium</taxon>
    </lineage>
</organism>
<evidence type="ECO:0000256" key="3">
    <source>
        <dbReference type="ARBA" id="ARBA00022692"/>
    </source>
</evidence>
<evidence type="ECO:0000256" key="2">
    <source>
        <dbReference type="ARBA" id="ARBA00022618"/>
    </source>
</evidence>
<evidence type="ECO:0000256" key="1">
    <source>
        <dbReference type="ARBA" id="ARBA00022475"/>
    </source>
</evidence>
<comment type="similarity">
    <text evidence="7">Belongs to the CrgA family.</text>
</comment>
<evidence type="ECO:0000256" key="4">
    <source>
        <dbReference type="ARBA" id="ARBA00022989"/>
    </source>
</evidence>
<keyword evidence="6 7" id="KW-0131">Cell cycle</keyword>
<keyword evidence="4 7" id="KW-1133">Transmembrane helix</keyword>
<keyword evidence="5 7" id="KW-0472">Membrane</keyword>
<evidence type="ECO:0000256" key="7">
    <source>
        <dbReference type="HAMAP-Rule" id="MF_00631"/>
    </source>
</evidence>
<evidence type="ECO:0000256" key="6">
    <source>
        <dbReference type="ARBA" id="ARBA00023306"/>
    </source>
</evidence>
<dbReference type="HAMAP" id="MF_00631">
    <property type="entry name" value="CrgA"/>
    <property type="match status" value="1"/>
</dbReference>
<evidence type="ECO:0000313" key="8">
    <source>
        <dbReference type="EMBL" id="GAA2368563.1"/>
    </source>
</evidence>
<name>A0ABP5U489_9ACTN</name>
<feature type="transmembrane region" description="Helical" evidence="7">
    <location>
        <begin position="34"/>
        <end position="52"/>
    </location>
</feature>
<keyword evidence="3 7" id="KW-0812">Transmembrane</keyword>
<dbReference type="GO" id="GO:0051301">
    <property type="term" value="P:cell division"/>
    <property type="evidence" value="ECO:0007669"/>
    <property type="project" value="UniProtKB-KW"/>
</dbReference>
<gene>
    <name evidence="7 8" type="primary">crgA</name>
    <name evidence="8" type="ORF">GCM10010170_068520</name>
</gene>
<accession>A0ABP5U489</accession>
<dbReference type="InterPro" id="IPR009619">
    <property type="entry name" value="CrgA"/>
</dbReference>
<protein>
    <recommendedName>
        <fullName evidence="7">Cell division protein CrgA</fullName>
    </recommendedName>
</protein>
<dbReference type="Pfam" id="PF06781">
    <property type="entry name" value="CrgA"/>
    <property type="match status" value="1"/>
</dbReference>
<comment type="function">
    <text evidence="7">Involved in cell division.</text>
</comment>
<dbReference type="EMBL" id="BAAARV010000067">
    <property type="protein sequence ID" value="GAA2368563.1"/>
    <property type="molecule type" value="Genomic_DNA"/>
</dbReference>
<dbReference type="Proteomes" id="UP001501444">
    <property type="component" value="Unassembled WGS sequence"/>
</dbReference>
<comment type="caution">
    <text evidence="8">The sequence shown here is derived from an EMBL/GenBank/DDBJ whole genome shotgun (WGS) entry which is preliminary data.</text>
</comment>
<sequence>MPKSTVRKKKVYTAPAELRPQGEAAAVRRRPSPVWVPALAVALVVIGIAWLVTYYLTQGFFDVDWLSTLADIRYWNLAIGFGFLVASLAVFSKWR</sequence>
<comment type="subcellular location">
    <subcellularLocation>
        <location evidence="7">Cell membrane</location>
        <topology evidence="7">Multi-pass membrane protein</topology>
    </subcellularLocation>
</comment>
<dbReference type="RefSeq" id="WP_344616720.1">
    <property type="nucleotide sequence ID" value="NZ_BAAARV010000067.1"/>
</dbReference>